<dbReference type="EMBL" id="JACIDT010000007">
    <property type="protein sequence ID" value="MBB3926506.1"/>
    <property type="molecule type" value="Genomic_DNA"/>
</dbReference>
<dbReference type="AlphaFoldDB" id="A0A7W6BGH0"/>
<name>A0A7W6BGH0_9SPHN</name>
<dbReference type="Pfam" id="PF05721">
    <property type="entry name" value="PhyH"/>
    <property type="match status" value="1"/>
</dbReference>
<dbReference type="GO" id="GO:0016706">
    <property type="term" value="F:2-oxoglutarate-dependent dioxygenase activity"/>
    <property type="evidence" value="ECO:0007669"/>
    <property type="project" value="UniProtKB-ARBA"/>
</dbReference>
<keyword evidence="4" id="KW-1185">Reference proteome</keyword>
<comment type="caution">
    <text evidence="3">The sequence shown here is derived from an EMBL/GenBank/DDBJ whole genome shotgun (WGS) entry which is preliminary data.</text>
</comment>
<dbReference type="SUPFAM" id="SSF51197">
    <property type="entry name" value="Clavaminate synthase-like"/>
    <property type="match status" value="1"/>
</dbReference>
<gene>
    <name evidence="3" type="ORF">GGR43_002226</name>
</gene>
<protein>
    <recommendedName>
        <fullName evidence="5">Phytanoyl-CoA dioxygenase</fullName>
    </recommendedName>
</protein>
<evidence type="ECO:0000313" key="4">
    <source>
        <dbReference type="Proteomes" id="UP000571950"/>
    </source>
</evidence>
<evidence type="ECO:0000256" key="1">
    <source>
        <dbReference type="ARBA" id="ARBA00022723"/>
    </source>
</evidence>
<sequence length="339" mass="38310">MRWLALPWWTAQLLTGAKSFCDNPLIGSKRLNRKGLHRARVRIVHALAALRRARLGKRLEASERAQFGEQGYVLVPGFLPADQFAALREAVLARVSPAREMVQGDAITRRIAIDAEMLRDIPALRALLRAPRWTRLMHYVAGFRVEPLYYIQTILTHRLDAPADPQTHLHADTFHPTMKAWYFLTDVAAEDGPLTYVPGSHRLTPERLAWEHEKALAAPEGVDRLSARGSMRIGAEELPRLGLPDPVAFTVPANTLVVVDTCGFHARGQALRPSMRIEIWAYSRRNPFIPWLGGDILSLPGIAERRIPMLWAIRDRLRRWIGQPWRDVGRIRPDSGGPS</sequence>
<dbReference type="GO" id="GO:0005506">
    <property type="term" value="F:iron ion binding"/>
    <property type="evidence" value="ECO:0007669"/>
    <property type="project" value="UniProtKB-ARBA"/>
</dbReference>
<evidence type="ECO:0000256" key="2">
    <source>
        <dbReference type="ARBA" id="ARBA00023004"/>
    </source>
</evidence>
<accession>A0A7W6BGH0</accession>
<evidence type="ECO:0008006" key="5">
    <source>
        <dbReference type="Google" id="ProtNLM"/>
    </source>
</evidence>
<evidence type="ECO:0000313" key="3">
    <source>
        <dbReference type="EMBL" id="MBB3926506.1"/>
    </source>
</evidence>
<reference evidence="3 4" key="1">
    <citation type="submission" date="2020-08" db="EMBL/GenBank/DDBJ databases">
        <title>Genomic Encyclopedia of Type Strains, Phase IV (KMG-IV): sequencing the most valuable type-strain genomes for metagenomic binning, comparative biology and taxonomic classification.</title>
        <authorList>
            <person name="Goeker M."/>
        </authorList>
    </citation>
    <scope>NUCLEOTIDE SEQUENCE [LARGE SCALE GENOMIC DNA]</scope>
    <source>
        <strain evidence="3 4">DSM 26189</strain>
    </source>
</reference>
<keyword evidence="2" id="KW-0408">Iron</keyword>
<keyword evidence="1" id="KW-0479">Metal-binding</keyword>
<dbReference type="Proteomes" id="UP000571950">
    <property type="component" value="Unassembled WGS sequence"/>
</dbReference>
<dbReference type="InterPro" id="IPR008775">
    <property type="entry name" value="Phytyl_CoA_dOase-like"/>
</dbReference>
<dbReference type="PANTHER" id="PTHR20883">
    <property type="entry name" value="PHYTANOYL-COA DIOXYGENASE DOMAIN CONTAINING 1"/>
    <property type="match status" value="1"/>
</dbReference>
<proteinExistence type="predicted"/>
<dbReference type="Gene3D" id="2.60.120.620">
    <property type="entry name" value="q2cbj1_9rhob like domain"/>
    <property type="match status" value="1"/>
</dbReference>
<dbReference type="PANTHER" id="PTHR20883:SF15">
    <property type="entry name" value="PHYTANOYL-COA DIOXYGENASE DOMAIN-CONTAINING PROTEIN 1"/>
    <property type="match status" value="1"/>
</dbReference>
<organism evidence="3 4">
    <name type="scientific">Sphingobium jiangsuense</name>
    <dbReference type="NCBI Taxonomy" id="870476"/>
    <lineage>
        <taxon>Bacteria</taxon>
        <taxon>Pseudomonadati</taxon>
        <taxon>Pseudomonadota</taxon>
        <taxon>Alphaproteobacteria</taxon>
        <taxon>Sphingomonadales</taxon>
        <taxon>Sphingomonadaceae</taxon>
        <taxon>Sphingobium</taxon>
    </lineage>
</organism>